<evidence type="ECO:0000313" key="3">
    <source>
        <dbReference type="Proteomes" id="UP000253208"/>
    </source>
</evidence>
<dbReference type="RefSeq" id="WP_114002217.1">
    <property type="nucleotide sequence ID" value="NZ_PSQG01000012.1"/>
</dbReference>
<evidence type="ECO:0000313" key="2">
    <source>
        <dbReference type="EMBL" id="RCH43703.1"/>
    </source>
</evidence>
<keyword evidence="1" id="KW-1133">Transmembrane helix</keyword>
<organism evidence="2 3">
    <name type="scientific">Blautia obeum</name>
    <dbReference type="NCBI Taxonomy" id="40520"/>
    <lineage>
        <taxon>Bacteria</taxon>
        <taxon>Bacillati</taxon>
        <taxon>Bacillota</taxon>
        <taxon>Clostridia</taxon>
        <taxon>Lachnospirales</taxon>
        <taxon>Lachnospiraceae</taxon>
        <taxon>Blautia</taxon>
    </lineage>
</organism>
<feature type="transmembrane region" description="Helical" evidence="1">
    <location>
        <begin position="98"/>
        <end position="120"/>
    </location>
</feature>
<dbReference type="Proteomes" id="UP000253208">
    <property type="component" value="Unassembled WGS sequence"/>
</dbReference>
<sequence>MKISWKIPAVAAIMMVVLNIILFVVPFNKTATFWISDAAVVIAIIVQIPISGIAFKNNSSLTSKVYGWPIMSVGLRYLAAITCCAVILILLSGNIRHFPVWISVVVYAVLFGGAAIGLIASDSTRNFVETEKIKLEDWTIFMRKLYAEANALKVTTTDREISGILSKLAESIRFSDPASCEEVFEQEGELYTTFGELKDAVKNKNTEDVKSISEKFRHQLENRNAMCKYAKRGR</sequence>
<evidence type="ECO:0000256" key="1">
    <source>
        <dbReference type="SAM" id="Phobius"/>
    </source>
</evidence>
<keyword evidence="1" id="KW-0812">Transmembrane</keyword>
<feature type="transmembrane region" description="Helical" evidence="1">
    <location>
        <begin position="33"/>
        <end position="55"/>
    </location>
</feature>
<gene>
    <name evidence="2" type="ORF">C4886_09850</name>
</gene>
<keyword evidence="1" id="KW-0472">Membrane</keyword>
<proteinExistence type="predicted"/>
<reference evidence="2 3" key="1">
    <citation type="submission" date="2018-02" db="EMBL/GenBank/DDBJ databases">
        <title>Complete genome sequencing of Faecalibacterium prausnitzii strains isolated from the human gut.</title>
        <authorList>
            <person name="Fitzgerald B.C."/>
            <person name="Shkoporov A.N."/>
            <person name="Ross P.R."/>
            <person name="Hill C."/>
        </authorList>
    </citation>
    <scope>NUCLEOTIDE SEQUENCE [LARGE SCALE GENOMIC DNA]</scope>
    <source>
        <strain evidence="2 3">APC942/31-1</strain>
    </source>
</reference>
<protein>
    <submittedName>
        <fullName evidence="2">Uncharacterized protein</fullName>
    </submittedName>
</protein>
<dbReference type="EMBL" id="PSQG01000012">
    <property type="protein sequence ID" value="RCH43703.1"/>
    <property type="molecule type" value="Genomic_DNA"/>
</dbReference>
<feature type="transmembrane region" description="Helical" evidence="1">
    <location>
        <begin position="7"/>
        <end position="27"/>
    </location>
</feature>
<accession>A0A367G0G9</accession>
<dbReference type="AlphaFoldDB" id="A0A367G0G9"/>
<feature type="transmembrane region" description="Helical" evidence="1">
    <location>
        <begin position="75"/>
        <end position="92"/>
    </location>
</feature>
<comment type="caution">
    <text evidence="2">The sequence shown here is derived from an EMBL/GenBank/DDBJ whole genome shotgun (WGS) entry which is preliminary data.</text>
</comment>
<name>A0A367G0G9_9FIRM</name>